<keyword evidence="11" id="KW-1185">Reference proteome</keyword>
<dbReference type="EMBL" id="QZWG01000001">
    <property type="protein sequence ID" value="RZC28539.1"/>
    <property type="molecule type" value="Genomic_DNA"/>
</dbReference>
<dbReference type="GO" id="GO:0005975">
    <property type="term" value="P:carbohydrate metabolic process"/>
    <property type="evidence" value="ECO:0007669"/>
    <property type="project" value="InterPro"/>
</dbReference>
<evidence type="ECO:0000313" key="9">
    <source>
        <dbReference type="EMBL" id="RZB46465.1"/>
    </source>
</evidence>
<evidence type="ECO:0000256" key="3">
    <source>
        <dbReference type="ARBA" id="ARBA00012780"/>
    </source>
</evidence>
<evidence type="ECO:0000313" key="11">
    <source>
        <dbReference type="Proteomes" id="UP000289340"/>
    </source>
</evidence>
<keyword evidence="5 9" id="KW-0326">Glycosidase</keyword>
<dbReference type="EC" id="3.2.1.39" evidence="3"/>
<evidence type="ECO:0000256" key="2">
    <source>
        <dbReference type="ARBA" id="ARBA00008773"/>
    </source>
</evidence>
<dbReference type="InterPro" id="IPR017853">
    <property type="entry name" value="GH"/>
</dbReference>
<dbReference type="GO" id="GO:0042973">
    <property type="term" value="F:glucan endo-1,3-beta-D-glucosidase activity"/>
    <property type="evidence" value="ECO:0007669"/>
    <property type="project" value="UniProtKB-EC"/>
</dbReference>
<evidence type="ECO:0000313" key="10">
    <source>
        <dbReference type="EMBL" id="RZC28539.1"/>
    </source>
</evidence>
<proteinExistence type="inferred from homology"/>
<comment type="similarity">
    <text evidence="2 8">Belongs to the glycosyl hydrolase 17 family.</text>
</comment>
<dbReference type="Proteomes" id="UP000289340">
    <property type="component" value="Chromosome 1"/>
</dbReference>
<dbReference type="Gene3D" id="3.20.20.80">
    <property type="entry name" value="Glycosidases"/>
    <property type="match status" value="1"/>
</dbReference>
<dbReference type="AlphaFoldDB" id="A0A445FC95"/>
<dbReference type="SUPFAM" id="SSF51445">
    <property type="entry name" value="(Trans)glycosidases"/>
    <property type="match status" value="1"/>
</dbReference>
<accession>A0A445FC95</accession>
<reference evidence="9 11" key="1">
    <citation type="submission" date="2018-09" db="EMBL/GenBank/DDBJ databases">
        <title>A high-quality reference genome of wild soybean provides a powerful tool to mine soybean genomes.</title>
        <authorList>
            <person name="Xie M."/>
            <person name="Chung C.Y.L."/>
            <person name="Li M.-W."/>
            <person name="Wong F.-L."/>
            <person name="Chan T.-F."/>
            <person name="Lam H.-M."/>
        </authorList>
    </citation>
    <scope>NUCLEOTIDE SEQUENCE [LARGE SCALE GENOMIC DNA]</scope>
    <source>
        <strain evidence="11">cv. W05</strain>
        <tissue evidence="9">Hypocotyl of etiolated seedlings</tissue>
    </source>
</reference>
<dbReference type="SMR" id="A0A445FC95"/>
<dbReference type="PANTHER" id="PTHR32227">
    <property type="entry name" value="GLUCAN ENDO-1,3-BETA-GLUCOSIDASE BG1-RELATED-RELATED"/>
    <property type="match status" value="1"/>
</dbReference>
<organism evidence="9 11">
    <name type="scientific">Glycine soja</name>
    <name type="common">Wild soybean</name>
    <dbReference type="NCBI Taxonomy" id="3848"/>
    <lineage>
        <taxon>Eukaryota</taxon>
        <taxon>Viridiplantae</taxon>
        <taxon>Streptophyta</taxon>
        <taxon>Embryophyta</taxon>
        <taxon>Tracheophyta</taxon>
        <taxon>Spermatophyta</taxon>
        <taxon>Magnoliopsida</taxon>
        <taxon>eudicotyledons</taxon>
        <taxon>Gunneridae</taxon>
        <taxon>Pentapetalae</taxon>
        <taxon>rosids</taxon>
        <taxon>fabids</taxon>
        <taxon>Fabales</taxon>
        <taxon>Fabaceae</taxon>
        <taxon>Papilionoideae</taxon>
        <taxon>50 kb inversion clade</taxon>
        <taxon>NPAAA clade</taxon>
        <taxon>indigoferoid/millettioid clade</taxon>
        <taxon>Phaseoleae</taxon>
        <taxon>Glycine</taxon>
        <taxon>Glycine subgen. Soja</taxon>
    </lineage>
</organism>
<comment type="catalytic activity">
    <reaction evidence="1">
        <text>Hydrolysis of (1-&gt;3)-beta-D-glucosidic linkages in (1-&gt;3)-beta-D-glucans.</text>
        <dbReference type="EC" id="3.2.1.39"/>
    </reaction>
</comment>
<keyword evidence="4 9" id="KW-0378">Hydrolase</keyword>
<evidence type="ECO:0000256" key="6">
    <source>
        <dbReference type="ARBA" id="ARBA00033335"/>
    </source>
</evidence>
<dbReference type="Pfam" id="PF00332">
    <property type="entry name" value="Glyco_hydro_17"/>
    <property type="match status" value="1"/>
</dbReference>
<name>A0A445FC95_GLYSO</name>
<dbReference type="Proteomes" id="UP000289340">
    <property type="component" value="Chromosome 19"/>
</dbReference>
<sequence length="202" mass="22368">MASMSHLVNFLMHQKITHIGLYDPNPDILRALSGTHIHVTISVPNNQLLAIASSNTTATSWIRRNVAAYHPSTRIAAVSLGDEVLSTLPSVAPLLLLALCSLHAALVYSNLHNDVFVSTPHSASVILNPFPPSQGFFNQTLETFILPLLHFLSQTNSPLMLNLYPYYVFMQNRNLVPLENTLFKWCHIIVTNGITCISAQQQ</sequence>
<dbReference type="InterPro" id="IPR044965">
    <property type="entry name" value="Glyco_hydro_17_plant"/>
</dbReference>
<protein>
    <recommendedName>
        <fullName evidence="3">glucan endo-1,3-beta-D-glucosidase</fullName>
        <ecNumber evidence="3">3.2.1.39</ecNumber>
    </recommendedName>
    <alternativeName>
        <fullName evidence="6">(1-&gt;3)-beta-glucan endohydrolase</fullName>
    </alternativeName>
    <alternativeName>
        <fullName evidence="7">Beta-1,3-endoglucanase</fullName>
    </alternativeName>
</protein>
<evidence type="ECO:0000256" key="7">
    <source>
        <dbReference type="ARBA" id="ARBA00033417"/>
    </source>
</evidence>
<dbReference type="EMBL" id="QZWG01000019">
    <property type="protein sequence ID" value="RZB46465.1"/>
    <property type="molecule type" value="Genomic_DNA"/>
</dbReference>
<gene>
    <name evidence="10" type="ORF">D0Y65_000493</name>
    <name evidence="9" type="ORF">D0Y65_050477</name>
</gene>
<evidence type="ECO:0000256" key="8">
    <source>
        <dbReference type="RuleBase" id="RU004335"/>
    </source>
</evidence>
<evidence type="ECO:0000256" key="1">
    <source>
        <dbReference type="ARBA" id="ARBA00000382"/>
    </source>
</evidence>
<comment type="caution">
    <text evidence="9">The sequence shown here is derived from an EMBL/GenBank/DDBJ whole genome shotgun (WGS) entry which is preliminary data.</text>
</comment>
<evidence type="ECO:0000256" key="4">
    <source>
        <dbReference type="ARBA" id="ARBA00022801"/>
    </source>
</evidence>
<evidence type="ECO:0000256" key="5">
    <source>
        <dbReference type="ARBA" id="ARBA00023295"/>
    </source>
</evidence>
<dbReference type="InterPro" id="IPR000490">
    <property type="entry name" value="Glyco_hydro_17"/>
</dbReference>